<keyword evidence="3" id="KW-1185">Reference proteome</keyword>
<dbReference type="GO" id="GO:0005789">
    <property type="term" value="C:endoplasmic reticulum membrane"/>
    <property type="evidence" value="ECO:0007669"/>
    <property type="project" value="InterPro"/>
</dbReference>
<dbReference type="GO" id="GO:0006487">
    <property type="term" value="P:protein N-linked glycosylation"/>
    <property type="evidence" value="ECO:0007669"/>
    <property type="project" value="TreeGrafter"/>
</dbReference>
<dbReference type="GO" id="GO:0034599">
    <property type="term" value="P:cellular response to oxidative stress"/>
    <property type="evidence" value="ECO:0007669"/>
    <property type="project" value="InterPro"/>
</dbReference>
<accession>A0A8J2T6J4</accession>
<sequence length="264" mass="29843">MRPYLSIKTLSLSHLTAKQHLLMAISRDVSLLPPLAYSLTSCRKAWQLIHGDIANVKLYGPRPLKETIASFVNESALEGDGTLLESLTTARASEYLLCSLWCMVSLYLSYSILDSLMVRWIVKYSILAAIVRMFAMSLIIITLELILLASLSPKGDYYLHTWVLISCVLTGAYIWQSYITSNLNYGVRMGEREAQGSQHNYLKFSKKRTIDLYNITVFCVVPVGLASFITMIGLLRNLVIQRLDVEQLARMLRPLAQEGKPSEW</sequence>
<dbReference type="Proteomes" id="UP000019375">
    <property type="component" value="Unassembled WGS sequence"/>
</dbReference>
<proteinExistence type="predicted"/>
<keyword evidence="1" id="KW-1133">Transmembrane helix</keyword>
<gene>
    <name evidence="2" type="ORF">BN860_07910g</name>
</gene>
<dbReference type="InterPro" id="IPR021100">
    <property type="entry name" value="N-glycosylation_EOS1"/>
</dbReference>
<dbReference type="AlphaFoldDB" id="A0A8J2T6J4"/>
<feature type="transmembrane region" description="Helical" evidence="1">
    <location>
        <begin position="212"/>
        <end position="235"/>
    </location>
</feature>
<evidence type="ECO:0000313" key="2">
    <source>
        <dbReference type="EMBL" id="CDF89590.1"/>
    </source>
</evidence>
<evidence type="ECO:0000313" key="3">
    <source>
        <dbReference type="Proteomes" id="UP000019375"/>
    </source>
</evidence>
<keyword evidence="1" id="KW-0472">Membrane</keyword>
<reference evidence="3" key="1">
    <citation type="journal article" date="2013" name="Genome Announc.">
        <title>Genome sequence of the food spoilage yeast Zygosaccharomyces bailii CLIB 213(T).</title>
        <authorList>
            <person name="Galeote V."/>
            <person name="Bigey F."/>
            <person name="Devillers H."/>
            <person name="Neuveglise C."/>
            <person name="Dequin S."/>
        </authorList>
    </citation>
    <scope>NUCLEOTIDE SEQUENCE [LARGE SCALE GENOMIC DNA]</scope>
    <source>
        <strain evidence="3">CLIB 213 / ATCC 58445 / CBS 680 / CCRC 21525 / NBRC 1098 / NCYC 1416 / NRRL Y-2227</strain>
    </source>
</reference>
<name>A0A8J2T6J4_ZYGB2</name>
<protein>
    <submittedName>
        <fullName evidence="2">ZYBA0S04-07910g1_1</fullName>
    </submittedName>
</protein>
<organism evidence="2 3">
    <name type="scientific">Zygosaccharomyces bailii (strain CLIB 213 / ATCC 58445 / CBS 680 / BCRC 21525 / NBRC 1098 / NCYC 1416 / NRRL Y-2227)</name>
    <dbReference type="NCBI Taxonomy" id="1333698"/>
    <lineage>
        <taxon>Eukaryota</taxon>
        <taxon>Fungi</taxon>
        <taxon>Dikarya</taxon>
        <taxon>Ascomycota</taxon>
        <taxon>Saccharomycotina</taxon>
        <taxon>Saccharomycetes</taxon>
        <taxon>Saccharomycetales</taxon>
        <taxon>Saccharomycetaceae</taxon>
        <taxon>Zygosaccharomyces</taxon>
    </lineage>
</organism>
<feature type="transmembrane region" description="Helical" evidence="1">
    <location>
        <begin position="95"/>
        <end position="113"/>
    </location>
</feature>
<feature type="transmembrane region" description="Helical" evidence="1">
    <location>
        <begin position="157"/>
        <end position="175"/>
    </location>
</feature>
<dbReference type="EMBL" id="HG316457">
    <property type="protein sequence ID" value="CDF89590.1"/>
    <property type="molecule type" value="Genomic_DNA"/>
</dbReference>
<dbReference type="PRINTS" id="PR02070">
    <property type="entry name" value="NGLYCOSEOS1"/>
</dbReference>
<dbReference type="Pfam" id="PF12326">
    <property type="entry name" value="EOS1"/>
    <property type="match status" value="1"/>
</dbReference>
<evidence type="ECO:0000256" key="1">
    <source>
        <dbReference type="SAM" id="Phobius"/>
    </source>
</evidence>
<dbReference type="OrthoDB" id="2139606at2759"/>
<dbReference type="PANTHER" id="PTHR28147:SF1">
    <property type="entry name" value="N-GLYCOSYLATION PROTEIN EOS1"/>
    <property type="match status" value="1"/>
</dbReference>
<dbReference type="PANTHER" id="PTHR28147">
    <property type="entry name" value="N-GLYCOSYLATION PROTEIN EOS1"/>
    <property type="match status" value="1"/>
</dbReference>
<keyword evidence="1" id="KW-0812">Transmembrane</keyword>
<feature type="transmembrane region" description="Helical" evidence="1">
    <location>
        <begin position="125"/>
        <end position="150"/>
    </location>
</feature>